<dbReference type="GO" id="GO:0005634">
    <property type="term" value="C:nucleus"/>
    <property type="evidence" value="ECO:0007669"/>
    <property type="project" value="UniProtKB-SubCell"/>
</dbReference>
<feature type="compositionally biased region" description="Basic and acidic residues" evidence="6">
    <location>
        <begin position="71"/>
        <end position="92"/>
    </location>
</feature>
<feature type="region of interest" description="Disordered" evidence="6">
    <location>
        <begin position="71"/>
        <end position="182"/>
    </location>
</feature>
<feature type="compositionally biased region" description="Basic and acidic residues" evidence="6">
    <location>
        <begin position="1142"/>
        <end position="1171"/>
    </location>
</feature>
<dbReference type="Proteomes" id="UP001165080">
    <property type="component" value="Unassembled WGS sequence"/>
</dbReference>
<dbReference type="InterPro" id="IPR035979">
    <property type="entry name" value="RBD_domain_sf"/>
</dbReference>
<organism evidence="8 9">
    <name type="scientific">Pleodorina starrii</name>
    <dbReference type="NCBI Taxonomy" id="330485"/>
    <lineage>
        <taxon>Eukaryota</taxon>
        <taxon>Viridiplantae</taxon>
        <taxon>Chlorophyta</taxon>
        <taxon>core chlorophytes</taxon>
        <taxon>Chlorophyceae</taxon>
        <taxon>CS clade</taxon>
        <taxon>Chlamydomonadales</taxon>
        <taxon>Volvocaceae</taxon>
        <taxon>Pleodorina</taxon>
    </lineage>
</organism>
<protein>
    <recommendedName>
        <fullName evidence="7">RRM domain-containing protein</fullName>
    </recommendedName>
</protein>
<keyword evidence="4" id="KW-0539">Nucleus</keyword>
<gene>
    <name evidence="8" type="primary">PLEST005947</name>
    <name evidence="8" type="ORF">PLESTB_000164500</name>
</gene>
<feature type="compositionally biased region" description="Basic residues" evidence="6">
    <location>
        <begin position="949"/>
        <end position="959"/>
    </location>
</feature>
<comment type="subcellular location">
    <subcellularLocation>
        <location evidence="1">Nucleus</location>
    </subcellularLocation>
</comment>
<feature type="compositionally biased region" description="Low complexity" evidence="6">
    <location>
        <begin position="633"/>
        <end position="644"/>
    </location>
</feature>
<feature type="compositionally biased region" description="Basic and acidic residues" evidence="6">
    <location>
        <begin position="446"/>
        <end position="459"/>
    </location>
</feature>
<evidence type="ECO:0000256" key="6">
    <source>
        <dbReference type="SAM" id="MobiDB-lite"/>
    </source>
</evidence>
<evidence type="ECO:0000259" key="7">
    <source>
        <dbReference type="PROSITE" id="PS50102"/>
    </source>
</evidence>
<feature type="compositionally biased region" description="Gly residues" evidence="6">
    <location>
        <begin position="1183"/>
        <end position="1204"/>
    </location>
</feature>
<feature type="region of interest" description="Disordered" evidence="6">
    <location>
        <begin position="265"/>
        <end position="323"/>
    </location>
</feature>
<sequence length="1244" mass="132362">MAAKDLRTIFVRGVSFDADEKALEELFSDVGPVKQCFLVRVKGQPRHRGFGFVQYALPEDAERAVTECDGKPLKGRKLQVELADKRAPLEERKKKRKLDQDGAADVAEHADGDAAGEHSQRPGAKDQTAKPPAAAAAAEKKPVTAGKGQPDAEPSAGAAKAKAAPPRKRQCADGAAAGGAGTGAASEKHKLLRAVAIGNLTPAAITQAIVLARKAAPVEEVMNPAPADVVQAAKLEADGCSGNVIIVVYKTVKDAMHAVTQLHNKSLELRGNNQKGQQQQQKKKKKGRKGKQQQQEEEEEEAGDDDEEGEQKEGEEEDPQRSITLWAREVKGEGAHVKQWRVILRNLPFKITEAALVKALQPVGFVWELKLPRGPDGRLKGFAFAAFTCRAHAEKAISLLNGKDLLGRMVVVDWAVSKTQYLQTAGGATAAAATAGGGGGEADGPGGKDAEEGLEDPDRPPSGSEEEDDDADGGEDDGEDEEDEGEEEEIGLSSDDDGEVLDDDDEEDDDEEDEEDEEEPDDDDEEEEEEEEAVEGEEVDARRERGMLNDVMAAVLAEHEQPRDEQTAAAGKGGKAGAAAPAAAAKAGKQPKLQEQPQQQQQKRQTWQGEEAEDLDAVDDDDDAEAQRRAGQSTSAAKKPSSSSLNTTVFVRGLPLDATREQLQARLEVFGPVKACRLVMDKASGKAKGTAFVEYKEEEPAAKAAAACARGRRNEGPGITLAGRQIEVDLAVSGEDARSLVTQRLASKSSSRDRRNMYLAKEGHITEGSPAWNGMSAHDQARRKRAAEEKNVKLRSPNFVVSRTRLSVRNIPPGWSEAQLRRLFVAAVKERATKEEPRVVQAKILREQDKYDASGARKSKGLGFVEFESHDHALVALRQLNNNPGTPWGRERRPIVEFAIDNVKVLKKIENFREKAKARQQQQPAGGKAEQEEADGAAATAAANGNGGRKGRKERMRSKRGAEANDGATETEVEAGKSAPKGKKEGGQQKRRAEAAGGDGEEDADGGGEGAAMSKRQRKRQRQKERVERKKVLLKEGGVKALVEAVEAEKQQRQQGAGDGKAGNAAAAKGAQGARKNAAPAKSQPQRQKQPQPTQKPQQPPQQQRKRRAEEDEMDRIANQGLAATASARGGGAAPAKRRRPDRLVEEGEGGDRLDRLVEQYRAKLAGDRPNKNSNSNSNAKGGRAGAKGGKAGAKGGAAAGAKGGAAAAGAKGGKGAGGGGGGSGVAALVAGAVQGGLRRWFDG</sequence>
<feature type="domain" description="RRM" evidence="7">
    <location>
        <begin position="340"/>
        <end position="417"/>
    </location>
</feature>
<feature type="compositionally biased region" description="Acidic residues" evidence="6">
    <location>
        <begin position="464"/>
        <end position="538"/>
    </location>
</feature>
<feature type="compositionally biased region" description="Acidic residues" evidence="6">
    <location>
        <begin position="610"/>
        <end position="624"/>
    </location>
</feature>
<evidence type="ECO:0000256" key="5">
    <source>
        <dbReference type="PROSITE-ProRule" id="PRU00176"/>
    </source>
</evidence>
<proteinExistence type="predicted"/>
<dbReference type="GO" id="GO:0003729">
    <property type="term" value="F:mRNA binding"/>
    <property type="evidence" value="ECO:0007669"/>
    <property type="project" value="TreeGrafter"/>
</dbReference>
<keyword evidence="2" id="KW-0677">Repeat</keyword>
<dbReference type="AlphaFoldDB" id="A0A9W6BBB8"/>
<dbReference type="CDD" id="cd12416">
    <property type="entry name" value="RRM4_RBM28_like"/>
    <property type="match status" value="1"/>
</dbReference>
<dbReference type="PROSITE" id="PS50102">
    <property type="entry name" value="RRM"/>
    <property type="match status" value="4"/>
</dbReference>
<feature type="compositionally biased region" description="Gly residues" evidence="6">
    <location>
        <begin position="435"/>
        <end position="445"/>
    </location>
</feature>
<comment type="caution">
    <text evidence="8">The sequence shown here is derived from an EMBL/GenBank/DDBJ whole genome shotgun (WGS) entry which is preliminary data.</text>
</comment>
<feature type="compositionally biased region" description="Basic and acidic residues" evidence="6">
    <location>
        <begin position="106"/>
        <end position="128"/>
    </location>
</feature>
<dbReference type="PANTHER" id="PTHR48039">
    <property type="entry name" value="RNA-BINDING MOTIF PROTEIN 14B"/>
    <property type="match status" value="1"/>
</dbReference>
<dbReference type="FunFam" id="3.30.70.330:FF:000182">
    <property type="entry name" value="RNA-binding motif protein 28"/>
    <property type="match status" value="1"/>
</dbReference>
<dbReference type="CDD" id="cd12413">
    <property type="entry name" value="RRM1_RBM28_like"/>
    <property type="match status" value="1"/>
</dbReference>
<feature type="domain" description="RRM" evidence="7">
    <location>
        <begin position="647"/>
        <end position="733"/>
    </location>
</feature>
<dbReference type="InterPro" id="IPR051945">
    <property type="entry name" value="RRM_MRD1_RNA_proc_ribogen"/>
</dbReference>
<feature type="domain" description="RRM" evidence="7">
    <location>
        <begin position="7"/>
        <end position="85"/>
    </location>
</feature>
<dbReference type="InterPro" id="IPR000504">
    <property type="entry name" value="RRM_dom"/>
</dbReference>
<evidence type="ECO:0000313" key="9">
    <source>
        <dbReference type="Proteomes" id="UP001165080"/>
    </source>
</evidence>
<dbReference type="InterPro" id="IPR012677">
    <property type="entry name" value="Nucleotide-bd_a/b_plait_sf"/>
</dbReference>
<feature type="compositionally biased region" description="Low complexity" evidence="6">
    <location>
        <begin position="152"/>
        <end position="164"/>
    </location>
</feature>
<feature type="compositionally biased region" description="Basic and acidic residues" evidence="6">
    <location>
        <begin position="1024"/>
        <end position="1038"/>
    </location>
</feature>
<keyword evidence="9" id="KW-1185">Reference proteome</keyword>
<name>A0A9W6BBB8_9CHLO</name>
<dbReference type="CDD" id="cd12414">
    <property type="entry name" value="RRM2_RBM28_like"/>
    <property type="match status" value="1"/>
</dbReference>
<feature type="compositionally biased region" description="Low complexity" evidence="6">
    <location>
        <begin position="577"/>
        <end position="608"/>
    </location>
</feature>
<feature type="compositionally biased region" description="Acidic residues" evidence="6">
    <location>
        <begin position="295"/>
        <end position="318"/>
    </location>
</feature>
<dbReference type="SUPFAM" id="SSF54928">
    <property type="entry name" value="RNA-binding domain, RBD"/>
    <property type="match status" value="3"/>
</dbReference>
<dbReference type="SMART" id="SM00360">
    <property type="entry name" value="RRM"/>
    <property type="match status" value="4"/>
</dbReference>
<dbReference type="EMBL" id="BRXU01000002">
    <property type="protein sequence ID" value="GLC48933.1"/>
    <property type="molecule type" value="Genomic_DNA"/>
</dbReference>
<feature type="compositionally biased region" description="Basic and acidic residues" evidence="6">
    <location>
        <begin position="982"/>
        <end position="994"/>
    </location>
</feature>
<feature type="region of interest" description="Disordered" evidence="6">
    <location>
        <begin position="915"/>
        <end position="1222"/>
    </location>
</feature>
<dbReference type="Pfam" id="PF00076">
    <property type="entry name" value="RRM_1"/>
    <property type="match status" value="3"/>
</dbReference>
<evidence type="ECO:0000256" key="1">
    <source>
        <dbReference type="ARBA" id="ARBA00004123"/>
    </source>
</evidence>
<evidence type="ECO:0000256" key="2">
    <source>
        <dbReference type="ARBA" id="ARBA00022737"/>
    </source>
</evidence>
<feature type="compositionally biased region" description="Basic and acidic residues" evidence="6">
    <location>
        <begin position="557"/>
        <end position="566"/>
    </location>
</feature>
<feature type="region of interest" description="Disordered" evidence="6">
    <location>
        <begin position="769"/>
        <end position="790"/>
    </location>
</feature>
<feature type="compositionally biased region" description="Low complexity" evidence="6">
    <location>
        <begin position="1062"/>
        <end position="1103"/>
    </location>
</feature>
<evidence type="ECO:0000256" key="3">
    <source>
        <dbReference type="ARBA" id="ARBA00022884"/>
    </source>
</evidence>
<accession>A0A9W6BBB8</accession>
<dbReference type="PANTHER" id="PTHR48039:SF5">
    <property type="entry name" value="RNA-BINDING PROTEIN 28"/>
    <property type="match status" value="1"/>
</dbReference>
<reference evidence="8 9" key="1">
    <citation type="journal article" date="2023" name="Commun. Biol.">
        <title>Reorganization of the ancestral sex-determining regions during the evolution of trioecy in Pleodorina starrii.</title>
        <authorList>
            <person name="Takahashi K."/>
            <person name="Suzuki S."/>
            <person name="Kawai-Toyooka H."/>
            <person name="Yamamoto K."/>
            <person name="Hamaji T."/>
            <person name="Ootsuki R."/>
            <person name="Yamaguchi H."/>
            <person name="Kawachi M."/>
            <person name="Higashiyama T."/>
            <person name="Nozaki H."/>
        </authorList>
    </citation>
    <scope>NUCLEOTIDE SEQUENCE [LARGE SCALE GENOMIC DNA]</scope>
    <source>
        <strain evidence="8 9">NIES-4479</strain>
    </source>
</reference>
<evidence type="ECO:0000313" key="8">
    <source>
        <dbReference type="EMBL" id="GLC48933.1"/>
    </source>
</evidence>
<evidence type="ECO:0000256" key="4">
    <source>
        <dbReference type="ARBA" id="ARBA00023242"/>
    </source>
</evidence>
<feature type="region of interest" description="Disordered" evidence="6">
    <location>
        <begin position="431"/>
        <end position="645"/>
    </location>
</feature>
<feature type="compositionally biased region" description="Gly residues" evidence="6">
    <location>
        <begin position="1211"/>
        <end position="1222"/>
    </location>
</feature>
<feature type="domain" description="RRM" evidence="7">
    <location>
        <begin position="804"/>
        <end position="901"/>
    </location>
</feature>
<dbReference type="Gene3D" id="3.30.70.330">
    <property type="match status" value="4"/>
</dbReference>
<feature type="compositionally biased region" description="Basic residues" evidence="6">
    <location>
        <begin position="281"/>
        <end position="291"/>
    </location>
</feature>
<dbReference type="OrthoDB" id="439808at2759"/>
<keyword evidence="3 5" id="KW-0694">RNA-binding</keyword>